<dbReference type="Pfam" id="PF00582">
    <property type="entry name" value="Usp"/>
    <property type="match status" value="1"/>
</dbReference>
<evidence type="ECO:0000259" key="2">
    <source>
        <dbReference type="Pfam" id="PF00582"/>
    </source>
</evidence>
<accession>A0A1R1MJU6</accession>
<name>A0A1R1MJU6_9BACT</name>
<protein>
    <submittedName>
        <fullName evidence="3">Universal stress protein UspA</fullName>
    </submittedName>
</protein>
<dbReference type="PANTHER" id="PTHR46268:SF26">
    <property type="entry name" value="UNIVERSAL STRESS PROTEIN MJ0577"/>
    <property type="match status" value="1"/>
</dbReference>
<keyword evidence="4" id="KW-1185">Reference proteome</keyword>
<dbReference type="PANTHER" id="PTHR46268">
    <property type="entry name" value="STRESS RESPONSE PROTEIN NHAX"/>
    <property type="match status" value="1"/>
</dbReference>
<dbReference type="InterPro" id="IPR006016">
    <property type="entry name" value="UspA"/>
</dbReference>
<dbReference type="OrthoDB" id="9789668at2"/>
<dbReference type="InterPro" id="IPR006015">
    <property type="entry name" value="Universal_stress_UspA"/>
</dbReference>
<dbReference type="STRING" id="1914305.BLW93_07140"/>
<sequence>MPVFTKVLYATDFSPLAEYALKFVKKLKSAGTEEVVIVHVVDSRTTALPDGADLIEKKTELAFELPENEAKHLYELIERTMAIKRDLEKEGFKTKLCLKAASDVSKTVLEIAEKERVDVITLGAHGKSLLAQLILGSVSLEIVRKAKCPVLLVKKRD</sequence>
<comment type="similarity">
    <text evidence="1">Belongs to the universal stress protein A family.</text>
</comment>
<dbReference type="AlphaFoldDB" id="A0A1R1MJU6"/>
<dbReference type="PRINTS" id="PR01438">
    <property type="entry name" value="UNVRSLSTRESS"/>
</dbReference>
<dbReference type="Proteomes" id="UP000187408">
    <property type="component" value="Unassembled WGS sequence"/>
</dbReference>
<feature type="domain" description="UspA" evidence="2">
    <location>
        <begin position="4"/>
        <end position="154"/>
    </location>
</feature>
<dbReference type="CDD" id="cd00293">
    <property type="entry name" value="USP-like"/>
    <property type="match status" value="1"/>
</dbReference>
<evidence type="ECO:0000313" key="3">
    <source>
        <dbReference type="EMBL" id="OMH40088.1"/>
    </source>
</evidence>
<dbReference type="EMBL" id="MOEN01000029">
    <property type="protein sequence ID" value="OMH40088.1"/>
    <property type="molecule type" value="Genomic_DNA"/>
</dbReference>
<evidence type="ECO:0000256" key="1">
    <source>
        <dbReference type="ARBA" id="ARBA00008791"/>
    </source>
</evidence>
<dbReference type="SUPFAM" id="SSF52402">
    <property type="entry name" value="Adenine nucleotide alpha hydrolases-like"/>
    <property type="match status" value="1"/>
</dbReference>
<gene>
    <name evidence="3" type="ORF">BLW93_07140</name>
</gene>
<dbReference type="InterPro" id="IPR014729">
    <property type="entry name" value="Rossmann-like_a/b/a_fold"/>
</dbReference>
<evidence type="ECO:0000313" key="4">
    <source>
        <dbReference type="Proteomes" id="UP000187408"/>
    </source>
</evidence>
<dbReference type="Gene3D" id="3.40.50.620">
    <property type="entry name" value="HUPs"/>
    <property type="match status" value="1"/>
</dbReference>
<dbReference type="RefSeq" id="WP_076713412.1">
    <property type="nucleotide sequence ID" value="NZ_MOEN01000029.1"/>
</dbReference>
<reference evidence="3 4" key="1">
    <citation type="submission" date="2016-10" db="EMBL/GenBank/DDBJ databases">
        <title>Genome sequence of a sulfur-reducing bacterium Desulfurobacterium indicum K6013.</title>
        <authorList>
            <person name="Cao J."/>
            <person name="Shao Z."/>
            <person name="Alain K."/>
            <person name="Jebbar M."/>
        </authorList>
    </citation>
    <scope>NUCLEOTIDE SEQUENCE [LARGE SCALE GENOMIC DNA]</scope>
    <source>
        <strain evidence="3 4">K6013</strain>
    </source>
</reference>
<comment type="caution">
    <text evidence="3">The sequence shown here is derived from an EMBL/GenBank/DDBJ whole genome shotgun (WGS) entry which is preliminary data.</text>
</comment>
<proteinExistence type="inferred from homology"/>
<organism evidence="3 4">
    <name type="scientific">Desulfurobacterium indicum</name>
    <dbReference type="NCBI Taxonomy" id="1914305"/>
    <lineage>
        <taxon>Bacteria</taxon>
        <taxon>Pseudomonadati</taxon>
        <taxon>Aquificota</taxon>
        <taxon>Aquificia</taxon>
        <taxon>Desulfurobacteriales</taxon>
        <taxon>Desulfurobacteriaceae</taxon>
        <taxon>Desulfurobacterium</taxon>
    </lineage>
</organism>